<dbReference type="InterPro" id="IPR050833">
    <property type="entry name" value="Poly_Biosynth_Transport"/>
</dbReference>
<sequence length="424" mass="45914">MKLKGNLINGLSLITIQGANALFPLLVFPFLLSVLGEGAFAELVVAESLALYVLTVSLYSFDTSGVQYIIEARKGGKLAKEADFFMNILAARIVLFLVSSLLLATLFGIFSDSSLNVLLAWLGFALGTVLQSNYYFQAIENNYELAFFILLSRFCGVLAAYLFINSPDDLLRASAILSGSFLVSGLAVLVVAINRFGLDSWRLVSTKKIVSLLRNGRHLFLGNISVLLFRNTNILILAGVSSSTSVSTYALAEKIIKSIQALARPLNQLFMPKAVKGWSAQPVDKRTSITALALIWKNTRTQVYLLLAVLPAIVLSIYVGHALGFLPGFSDDVIALVTLMAPSVIFGAANAMFGVVGLSLIGAQSYFSAVVFIVGVATFLYSLIASYAFSAYGAATAYIFAEVLLLILFIWKYHRNTTRGHFSS</sequence>
<feature type="transmembrane region" description="Helical" evidence="6">
    <location>
        <begin position="143"/>
        <end position="164"/>
    </location>
</feature>
<feature type="transmembrane region" description="Helical" evidence="6">
    <location>
        <begin position="303"/>
        <end position="321"/>
    </location>
</feature>
<reference evidence="7" key="1">
    <citation type="submission" date="2019-12" db="EMBL/GenBank/DDBJ databases">
        <title>Comparative genomics gives insights into the taxonomy of the Azoarcus-Aromatoleum group and reveals separate origins of nif in the plant-associated Azoarcus and non-plant-associated Aromatoleum sub-groups.</title>
        <authorList>
            <person name="Lafos M."/>
            <person name="Maluk M."/>
            <person name="Batista M."/>
            <person name="Junghare M."/>
            <person name="Carmona M."/>
            <person name="Faoro H."/>
            <person name="Cruz L.M."/>
            <person name="Battistoni F."/>
            <person name="De Souza E."/>
            <person name="Pedrosa F."/>
            <person name="Chen W.-M."/>
            <person name="Poole P.S."/>
            <person name="Dixon R.A."/>
            <person name="James E.K."/>
        </authorList>
    </citation>
    <scope>NUCLEOTIDE SEQUENCE</scope>
    <source>
        <strain evidence="7">U120</strain>
    </source>
</reference>
<dbReference type="InterPro" id="IPR002797">
    <property type="entry name" value="Polysacc_synth"/>
</dbReference>
<feature type="transmembrane region" description="Helical" evidence="6">
    <location>
        <begin position="38"/>
        <end position="61"/>
    </location>
</feature>
<keyword evidence="8" id="KW-1185">Reference proteome</keyword>
<accession>A0ABX1N5R2</accession>
<feature type="transmembrane region" description="Helical" evidence="6">
    <location>
        <begin position="170"/>
        <end position="193"/>
    </location>
</feature>
<feature type="transmembrane region" description="Helical" evidence="6">
    <location>
        <begin position="7"/>
        <end position="32"/>
    </location>
</feature>
<protein>
    <submittedName>
        <fullName evidence="7">Oligosaccharide flippase family protein</fullName>
    </submittedName>
</protein>
<dbReference type="EMBL" id="WTVH01000032">
    <property type="protein sequence ID" value="NMF94582.1"/>
    <property type="molecule type" value="Genomic_DNA"/>
</dbReference>
<keyword evidence="5 6" id="KW-0472">Membrane</keyword>
<evidence type="ECO:0000256" key="1">
    <source>
        <dbReference type="ARBA" id="ARBA00004651"/>
    </source>
</evidence>
<keyword evidence="2" id="KW-1003">Cell membrane</keyword>
<evidence type="ECO:0000256" key="6">
    <source>
        <dbReference type="SAM" id="Phobius"/>
    </source>
</evidence>
<comment type="caution">
    <text evidence="7">The sequence shown here is derived from an EMBL/GenBank/DDBJ whole genome shotgun (WGS) entry which is preliminary data.</text>
</comment>
<evidence type="ECO:0000256" key="4">
    <source>
        <dbReference type="ARBA" id="ARBA00022989"/>
    </source>
</evidence>
<comment type="subcellular location">
    <subcellularLocation>
        <location evidence="1">Cell membrane</location>
        <topology evidence="1">Multi-pass membrane protein</topology>
    </subcellularLocation>
</comment>
<keyword evidence="4 6" id="KW-1133">Transmembrane helix</keyword>
<feature type="transmembrane region" description="Helical" evidence="6">
    <location>
        <begin position="365"/>
        <end position="384"/>
    </location>
</feature>
<dbReference type="PANTHER" id="PTHR30250:SF11">
    <property type="entry name" value="O-ANTIGEN TRANSPORTER-RELATED"/>
    <property type="match status" value="1"/>
</dbReference>
<dbReference type="RefSeq" id="WP_169199803.1">
    <property type="nucleotide sequence ID" value="NZ_WTVH02000010.1"/>
</dbReference>
<name>A0ABX1N5R2_9RHOO</name>
<dbReference type="Proteomes" id="UP000601990">
    <property type="component" value="Unassembled WGS sequence"/>
</dbReference>
<evidence type="ECO:0000313" key="7">
    <source>
        <dbReference type="EMBL" id="NMF94582.1"/>
    </source>
</evidence>
<evidence type="ECO:0000313" key="8">
    <source>
        <dbReference type="Proteomes" id="UP000601990"/>
    </source>
</evidence>
<evidence type="ECO:0000256" key="5">
    <source>
        <dbReference type="ARBA" id="ARBA00023136"/>
    </source>
</evidence>
<evidence type="ECO:0000256" key="3">
    <source>
        <dbReference type="ARBA" id="ARBA00022692"/>
    </source>
</evidence>
<gene>
    <name evidence="7" type="ORF">GO608_14735</name>
</gene>
<organism evidence="7 8">
    <name type="scientific">Aromatoleum buckelii</name>
    <dbReference type="NCBI Taxonomy" id="200254"/>
    <lineage>
        <taxon>Bacteria</taxon>
        <taxon>Pseudomonadati</taxon>
        <taxon>Pseudomonadota</taxon>
        <taxon>Betaproteobacteria</taxon>
        <taxon>Rhodocyclales</taxon>
        <taxon>Rhodocyclaceae</taxon>
        <taxon>Aromatoleum</taxon>
    </lineage>
</organism>
<evidence type="ECO:0000256" key="2">
    <source>
        <dbReference type="ARBA" id="ARBA00022475"/>
    </source>
</evidence>
<dbReference type="Pfam" id="PF01943">
    <property type="entry name" value="Polysacc_synt"/>
    <property type="match status" value="1"/>
</dbReference>
<feature type="transmembrane region" description="Helical" evidence="6">
    <location>
        <begin position="115"/>
        <end position="136"/>
    </location>
</feature>
<proteinExistence type="predicted"/>
<feature type="transmembrane region" description="Helical" evidence="6">
    <location>
        <begin position="82"/>
        <end position="109"/>
    </location>
</feature>
<feature type="transmembrane region" description="Helical" evidence="6">
    <location>
        <begin position="333"/>
        <end position="358"/>
    </location>
</feature>
<keyword evidence="3 6" id="KW-0812">Transmembrane</keyword>
<feature type="transmembrane region" description="Helical" evidence="6">
    <location>
        <begin position="390"/>
        <end position="411"/>
    </location>
</feature>
<dbReference type="PANTHER" id="PTHR30250">
    <property type="entry name" value="PST FAMILY PREDICTED COLANIC ACID TRANSPORTER"/>
    <property type="match status" value="1"/>
</dbReference>